<dbReference type="EMBL" id="CP132970">
    <property type="protein sequence ID" value="XBW02331.1"/>
    <property type="molecule type" value="Genomic_DNA"/>
</dbReference>
<dbReference type="CDD" id="cd00761">
    <property type="entry name" value="Glyco_tranf_GTA_type"/>
    <property type="match status" value="1"/>
</dbReference>
<dbReference type="PANTHER" id="PTHR43630:SF2">
    <property type="entry name" value="GLYCOSYLTRANSFERASE"/>
    <property type="match status" value="1"/>
</dbReference>
<proteinExistence type="predicted"/>
<reference evidence="2" key="1">
    <citation type="submission" date="2023-08" db="EMBL/GenBank/DDBJ databases">
        <title>The novel hydrolase IpcH responsible for the initial isoprocarb degradation step in Rhodococcus sp. D-6.</title>
        <authorList>
            <person name="Zhu Q."/>
        </authorList>
    </citation>
    <scope>NUCLEOTIDE SEQUENCE</scope>
    <source>
        <strain evidence="2">D-6</strain>
    </source>
</reference>
<name>A0AAU7UT48_9NOCA</name>
<dbReference type="InterPro" id="IPR029044">
    <property type="entry name" value="Nucleotide-diphossugar_trans"/>
</dbReference>
<accession>A0AAU7UT48</accession>
<dbReference type="SUPFAM" id="SSF53448">
    <property type="entry name" value="Nucleotide-diphospho-sugar transferases"/>
    <property type="match status" value="1"/>
</dbReference>
<dbReference type="Gene3D" id="3.90.550.10">
    <property type="entry name" value="Spore Coat Polysaccharide Biosynthesis Protein SpsA, Chain A"/>
    <property type="match status" value="1"/>
</dbReference>
<dbReference type="InterPro" id="IPR001173">
    <property type="entry name" value="Glyco_trans_2-like"/>
</dbReference>
<feature type="domain" description="Glycosyltransferase 2-like" evidence="1">
    <location>
        <begin position="7"/>
        <end position="166"/>
    </location>
</feature>
<dbReference type="Pfam" id="PF00535">
    <property type="entry name" value="Glycos_transf_2"/>
    <property type="match status" value="1"/>
</dbReference>
<dbReference type="KEGG" id="rhox:RBB84_13375"/>
<dbReference type="PANTHER" id="PTHR43630">
    <property type="entry name" value="POLY-BETA-1,6-N-ACETYL-D-GLUCOSAMINE SYNTHASE"/>
    <property type="match status" value="1"/>
</dbReference>
<dbReference type="AlphaFoldDB" id="A0AAU7UT48"/>
<evidence type="ECO:0000259" key="1">
    <source>
        <dbReference type="Pfam" id="PF00535"/>
    </source>
</evidence>
<evidence type="ECO:0000313" key="2">
    <source>
        <dbReference type="EMBL" id="XBW02331.1"/>
    </source>
</evidence>
<sequence length="285" mass="31901">MSRVTLSVVVPAYNEERYIRKCLSTLAHNREWIDEVVVVDNNSTDRTRDIAMLFRDRFEKFAVISEQTPGVVHARNAGFNATSGDIIARVDADTIVGNSWARAIHEFFREQPGYAAVTGLSYLYESPVAGLQRTIFDRFSRRWRSKGSRPVVVLSGANMAIRRSAWETVENSTAVSRDVHEDVDLSLCLLKHGFQLGQAADMLLSVSGRRGNSSLKDYLSYTRATKRTFVRHGHDYLGLRLLLIANMLVHAIFLPLYKSHSSISRIRGLGGGARALPVGDRDSTM</sequence>
<protein>
    <submittedName>
        <fullName evidence="2">Glycosyltransferase family 2 protein</fullName>
    </submittedName>
</protein>
<dbReference type="RefSeq" id="WP_080678480.1">
    <property type="nucleotide sequence ID" value="NZ_CP132970.1"/>
</dbReference>
<dbReference type="GeneID" id="31549408"/>
<organism evidence="2">
    <name type="scientific">Rhodococcus sp. D-6</name>
    <dbReference type="NCBI Taxonomy" id="1387842"/>
    <lineage>
        <taxon>Bacteria</taxon>
        <taxon>Bacillati</taxon>
        <taxon>Actinomycetota</taxon>
        <taxon>Actinomycetes</taxon>
        <taxon>Mycobacteriales</taxon>
        <taxon>Nocardiaceae</taxon>
        <taxon>Rhodococcus</taxon>
    </lineage>
</organism>
<gene>
    <name evidence="2" type="ORF">RBB84_13375</name>
</gene>